<sequence length="161" mass="17714">MLPQAGSIVGNHMSLVNQCSSRVFLAHDRRPGMEMANVFISHRKVDVSQAERLAEVVSAAGHQVWFDEWEIGIGDSIVDRITTGLEGTSYLVLCYSAAGVMSPWISREWMSALHRQLDGCGVRILPVRFGGSAPAILADLRYADLSQDWDTGCAQLLRAIR</sequence>
<dbReference type="SUPFAM" id="SSF52200">
    <property type="entry name" value="Toll/Interleukin receptor TIR domain"/>
    <property type="match status" value="1"/>
</dbReference>
<dbReference type="AlphaFoldDB" id="A0A3Q9BWS6"/>
<keyword evidence="2" id="KW-0675">Receptor</keyword>
<reference evidence="2 3" key="1">
    <citation type="submission" date="2018-12" db="EMBL/GenBank/DDBJ databases">
        <authorList>
            <person name="Li K."/>
        </authorList>
    </citation>
    <scope>NUCLEOTIDE SEQUENCE [LARGE SCALE GENOMIC DNA]</scope>
    <source>
        <strain evidence="3">CR22</strain>
    </source>
</reference>
<proteinExistence type="predicted"/>
<evidence type="ECO:0000259" key="1">
    <source>
        <dbReference type="PROSITE" id="PS50104"/>
    </source>
</evidence>
<dbReference type="GO" id="GO:0007165">
    <property type="term" value="P:signal transduction"/>
    <property type="evidence" value="ECO:0007669"/>
    <property type="project" value="InterPro"/>
</dbReference>
<dbReference type="PROSITE" id="PS50104">
    <property type="entry name" value="TIR"/>
    <property type="match status" value="1"/>
</dbReference>
<dbReference type="Gene3D" id="3.40.50.10140">
    <property type="entry name" value="Toll/interleukin-1 receptor homology (TIR) domain"/>
    <property type="match status" value="1"/>
</dbReference>
<protein>
    <submittedName>
        <fullName evidence="2">Toll/interleukin-1 receptor domain-containing protein</fullName>
    </submittedName>
</protein>
<evidence type="ECO:0000313" key="2">
    <source>
        <dbReference type="EMBL" id="AZP15765.1"/>
    </source>
</evidence>
<name>A0A3Q9BWS6_9ACTN</name>
<keyword evidence="3" id="KW-1185">Reference proteome</keyword>
<dbReference type="Pfam" id="PF13676">
    <property type="entry name" value="TIR_2"/>
    <property type="match status" value="1"/>
</dbReference>
<gene>
    <name evidence="2" type="ORF">EJC51_06405</name>
</gene>
<dbReference type="KEGG" id="saqu:EJC51_06405"/>
<dbReference type="InterPro" id="IPR000157">
    <property type="entry name" value="TIR_dom"/>
</dbReference>
<organism evidence="2 3">
    <name type="scientific">Streptomyces aquilus</name>
    <dbReference type="NCBI Taxonomy" id="2548456"/>
    <lineage>
        <taxon>Bacteria</taxon>
        <taxon>Bacillati</taxon>
        <taxon>Actinomycetota</taxon>
        <taxon>Actinomycetes</taxon>
        <taxon>Kitasatosporales</taxon>
        <taxon>Streptomycetaceae</taxon>
        <taxon>Streptomyces</taxon>
    </lineage>
</organism>
<dbReference type="Proteomes" id="UP000280197">
    <property type="component" value="Chromosome"/>
</dbReference>
<dbReference type="EMBL" id="CP034463">
    <property type="protein sequence ID" value="AZP15765.1"/>
    <property type="molecule type" value="Genomic_DNA"/>
</dbReference>
<evidence type="ECO:0000313" key="3">
    <source>
        <dbReference type="Proteomes" id="UP000280197"/>
    </source>
</evidence>
<accession>A0A3Q9BWS6</accession>
<feature type="domain" description="TIR" evidence="1">
    <location>
        <begin position="34"/>
        <end position="161"/>
    </location>
</feature>
<dbReference type="InterPro" id="IPR035897">
    <property type="entry name" value="Toll_tir_struct_dom_sf"/>
</dbReference>